<dbReference type="PANTHER" id="PTHR48104">
    <property type="entry name" value="METACASPASE-4"/>
    <property type="match status" value="1"/>
</dbReference>
<keyword evidence="4" id="KW-1185">Reference proteome</keyword>
<dbReference type="EMBL" id="JBFOLK010000013">
    <property type="protein sequence ID" value="KAL2465847.1"/>
    <property type="molecule type" value="Genomic_DNA"/>
</dbReference>
<dbReference type="PANTHER" id="PTHR48104:SF7">
    <property type="entry name" value="METACASPASE-9"/>
    <property type="match status" value="1"/>
</dbReference>
<name>A0ABD1PPK3_9LAMI</name>
<evidence type="ECO:0000256" key="1">
    <source>
        <dbReference type="ARBA" id="ARBA00009005"/>
    </source>
</evidence>
<evidence type="ECO:0000313" key="2">
    <source>
        <dbReference type="EMBL" id="KAL2465838.1"/>
    </source>
</evidence>
<sequence length="185" mass="20458">MLITRFEFDPTHIYLLTDEPGSSVMPTGANIKKALAQIVERAEPHDIYSSTIRGHGILINSLNPSKRGSHCSLRFNLTTIKSYIHLKSRNHDIVEVEFFDEGILHSGCKTHEASADVQMMENGGKACGAFSNAAEMVLKDTGPLSNNDVVIMARKVLRMLGFKQHPCLYGSDDNADAIFLCYQST</sequence>
<comment type="caution">
    <text evidence="2">The sequence shown here is derived from an EMBL/GenBank/DDBJ whole genome shotgun (WGS) entry which is preliminary data.</text>
</comment>
<comment type="similarity">
    <text evidence="1">Belongs to the peptidase C14B family.</text>
</comment>
<gene>
    <name evidence="2" type="ORF">Adt_41689</name>
    <name evidence="3" type="ORF">Adt_41698</name>
</gene>
<evidence type="ECO:0000313" key="3">
    <source>
        <dbReference type="EMBL" id="KAL2465847.1"/>
    </source>
</evidence>
<accession>A0ABD1PPK3</accession>
<dbReference type="AlphaFoldDB" id="A0ABD1PPK3"/>
<dbReference type="InterPro" id="IPR050452">
    <property type="entry name" value="Metacaspase"/>
</dbReference>
<proteinExistence type="inferred from homology"/>
<evidence type="ECO:0000313" key="4">
    <source>
        <dbReference type="Proteomes" id="UP001604336"/>
    </source>
</evidence>
<dbReference type="Gene3D" id="3.40.50.12660">
    <property type="match status" value="2"/>
</dbReference>
<protein>
    <submittedName>
        <fullName evidence="2">Metacaspase-9</fullName>
    </submittedName>
</protein>
<reference evidence="2" key="2">
    <citation type="submission" date="2024-07" db="EMBL/GenBank/DDBJ databases">
        <title>Two chromosome-level genome assemblies of Korean endemic species Abeliophyllum distichum and Forsythia ovata (Oleaceae).</title>
        <authorList>
            <person name="Mun J.H."/>
        </authorList>
    </citation>
    <scope>NUCLEOTIDE SEQUENCE</scope>
    <source>
        <strain evidence="2">KNKB198505000391</strain>
        <tissue evidence="2">Leaf</tissue>
    </source>
</reference>
<dbReference type="Proteomes" id="UP001604336">
    <property type="component" value="Unassembled WGS sequence"/>
</dbReference>
<reference evidence="4" key="1">
    <citation type="submission" date="2024-07" db="EMBL/GenBank/DDBJ databases">
        <title>Two chromosome-level genome assemblies of Korean endemic species Abeliophyllum distichum and Forsythia ovata (Oleaceae).</title>
        <authorList>
            <person name="Jang H."/>
        </authorList>
    </citation>
    <scope>NUCLEOTIDE SEQUENCE [LARGE SCALE GENOMIC DNA]</scope>
</reference>
<dbReference type="EMBL" id="JBFOLK010000013">
    <property type="protein sequence ID" value="KAL2465838.1"/>
    <property type="molecule type" value="Genomic_DNA"/>
</dbReference>
<organism evidence="2 4">
    <name type="scientific">Abeliophyllum distichum</name>
    <dbReference type="NCBI Taxonomy" id="126358"/>
    <lineage>
        <taxon>Eukaryota</taxon>
        <taxon>Viridiplantae</taxon>
        <taxon>Streptophyta</taxon>
        <taxon>Embryophyta</taxon>
        <taxon>Tracheophyta</taxon>
        <taxon>Spermatophyta</taxon>
        <taxon>Magnoliopsida</taxon>
        <taxon>eudicotyledons</taxon>
        <taxon>Gunneridae</taxon>
        <taxon>Pentapetalae</taxon>
        <taxon>asterids</taxon>
        <taxon>lamiids</taxon>
        <taxon>Lamiales</taxon>
        <taxon>Oleaceae</taxon>
        <taxon>Forsythieae</taxon>
        <taxon>Abeliophyllum</taxon>
    </lineage>
</organism>